<feature type="chain" id="PRO_5022791903" description="LTXXQ motif family protein" evidence="1">
    <location>
        <begin position="24"/>
        <end position="157"/>
    </location>
</feature>
<sequence length="157" mass="18559">MKHFNISGFIVALLLFLSVRAGAQQQPGDDPALKDKIRAAQIAYLSKQLDLTPDEAQKFWPLYNNYTHEVEQLIAERRRNRQVDKKDDAAARQNLDKEMDLEQRMVNVRKRYKQEFLKALPPGKAGSVFKAEREFRMQLVRQLNERRADRNMRRFKQ</sequence>
<evidence type="ECO:0000313" key="2">
    <source>
        <dbReference type="EMBL" id="KAA2244480.1"/>
    </source>
</evidence>
<feature type="signal peptide" evidence="1">
    <location>
        <begin position="1"/>
        <end position="23"/>
    </location>
</feature>
<name>A0A5B2W142_9BACT</name>
<comment type="caution">
    <text evidence="2">The sequence shown here is derived from an EMBL/GenBank/DDBJ whole genome shotgun (WGS) entry which is preliminary data.</text>
</comment>
<protein>
    <recommendedName>
        <fullName evidence="4">LTXXQ motif family protein</fullName>
    </recommendedName>
</protein>
<proteinExistence type="predicted"/>
<reference evidence="2 3" key="1">
    <citation type="submission" date="2019-09" db="EMBL/GenBank/DDBJ databases">
        <title>Chitinophaga ginsengihumi sp. nov., isolated from soil of ginseng rhizosphere.</title>
        <authorList>
            <person name="Lee J."/>
        </authorList>
    </citation>
    <scope>NUCLEOTIDE SEQUENCE [LARGE SCALE GENOMIC DNA]</scope>
    <source>
        <strain evidence="2 3">BN140078</strain>
    </source>
</reference>
<organism evidence="2 3">
    <name type="scientific">Chitinophaga agrisoli</name>
    <dbReference type="NCBI Taxonomy" id="2607653"/>
    <lineage>
        <taxon>Bacteria</taxon>
        <taxon>Pseudomonadati</taxon>
        <taxon>Bacteroidota</taxon>
        <taxon>Chitinophagia</taxon>
        <taxon>Chitinophagales</taxon>
        <taxon>Chitinophagaceae</taxon>
        <taxon>Chitinophaga</taxon>
    </lineage>
</organism>
<gene>
    <name evidence="2" type="ORF">F0L74_00415</name>
</gene>
<dbReference type="AlphaFoldDB" id="A0A5B2W142"/>
<evidence type="ECO:0000313" key="3">
    <source>
        <dbReference type="Proteomes" id="UP000324611"/>
    </source>
</evidence>
<dbReference type="EMBL" id="VUOC01000001">
    <property type="protein sequence ID" value="KAA2244480.1"/>
    <property type="molecule type" value="Genomic_DNA"/>
</dbReference>
<evidence type="ECO:0008006" key="4">
    <source>
        <dbReference type="Google" id="ProtNLM"/>
    </source>
</evidence>
<evidence type="ECO:0000256" key="1">
    <source>
        <dbReference type="SAM" id="SignalP"/>
    </source>
</evidence>
<accession>A0A5B2W142</accession>
<dbReference type="RefSeq" id="WP_149835878.1">
    <property type="nucleotide sequence ID" value="NZ_VUOC01000001.1"/>
</dbReference>
<dbReference type="Proteomes" id="UP000324611">
    <property type="component" value="Unassembled WGS sequence"/>
</dbReference>
<keyword evidence="1" id="KW-0732">Signal</keyword>
<keyword evidence="3" id="KW-1185">Reference proteome</keyword>
<reference evidence="2 3" key="2">
    <citation type="submission" date="2019-09" db="EMBL/GenBank/DDBJ databases">
        <authorList>
            <person name="Jin C."/>
        </authorList>
    </citation>
    <scope>NUCLEOTIDE SEQUENCE [LARGE SCALE GENOMIC DNA]</scope>
    <source>
        <strain evidence="2 3">BN140078</strain>
    </source>
</reference>